<comment type="caution">
    <text evidence="2">The sequence shown here is derived from an EMBL/GenBank/DDBJ whole genome shotgun (WGS) entry which is preliminary data.</text>
</comment>
<evidence type="ECO:0000256" key="1">
    <source>
        <dbReference type="SAM" id="MobiDB-lite"/>
    </source>
</evidence>
<organism evidence="2 3">
    <name type="scientific">Friedmanniomyces endolithicus</name>
    <dbReference type="NCBI Taxonomy" id="329885"/>
    <lineage>
        <taxon>Eukaryota</taxon>
        <taxon>Fungi</taxon>
        <taxon>Dikarya</taxon>
        <taxon>Ascomycota</taxon>
        <taxon>Pezizomycotina</taxon>
        <taxon>Dothideomycetes</taxon>
        <taxon>Dothideomycetidae</taxon>
        <taxon>Mycosphaerellales</taxon>
        <taxon>Teratosphaeriaceae</taxon>
        <taxon>Friedmanniomyces</taxon>
    </lineage>
</organism>
<dbReference type="EMBL" id="JAUJLE010000115">
    <property type="protein sequence ID" value="KAK0980776.1"/>
    <property type="molecule type" value="Genomic_DNA"/>
</dbReference>
<evidence type="ECO:0000313" key="2">
    <source>
        <dbReference type="EMBL" id="KAK0980776.1"/>
    </source>
</evidence>
<protein>
    <submittedName>
        <fullName evidence="2">Uncharacterized protein</fullName>
    </submittedName>
</protein>
<feature type="compositionally biased region" description="Low complexity" evidence="1">
    <location>
        <begin position="361"/>
        <end position="374"/>
    </location>
</feature>
<accession>A0AAN6QR68</accession>
<feature type="region of interest" description="Disordered" evidence="1">
    <location>
        <begin position="331"/>
        <end position="384"/>
    </location>
</feature>
<reference evidence="2" key="1">
    <citation type="submission" date="2023-06" db="EMBL/GenBank/DDBJ databases">
        <title>Black Yeasts Isolated from many extreme environments.</title>
        <authorList>
            <person name="Coleine C."/>
            <person name="Stajich J.E."/>
            <person name="Selbmann L."/>
        </authorList>
    </citation>
    <scope>NUCLEOTIDE SEQUENCE</scope>
    <source>
        <strain evidence="2">CCFEE 5200</strain>
    </source>
</reference>
<sequence>MSPLSICAQEAAPKYAEAETLRVALTYLPHLLLTVRDIDREVGMISSIPPFATFTSSIAWASQKRHGCSSVPIIVYQSDSSHLWSLFRSCVSTLAMGHNFGSNPGQFTSGAGSWADQWTTITNVPTWQHLTSATSQSNRNSQAAQFGFLHPSLALQHTISAPYTQLQRRPNAKLHQPMDDRSTPPMVARPLSHYEQLLGPYRNTVDTLAGVDPALFHLASNQLPVVNDGEGTSLRETFRDPDGGNLSRSALSYAEIAHLSSQAVHQHPYQPSNRMPMYPNASILTTPGPTWQHQDNVAQQTPVQLSMHWQPHVVPPLATRRAARHKYRTRYTPPTQADAPPWPSTPSGRAPSRAQRQVPMTRSGSKAGSSTTSGRRSKQHTMSTVSEHVCFMCGASFERLTSKA</sequence>
<proteinExistence type="predicted"/>
<name>A0AAN6QR68_9PEZI</name>
<keyword evidence="3" id="KW-1185">Reference proteome</keyword>
<dbReference type="Proteomes" id="UP001175353">
    <property type="component" value="Unassembled WGS sequence"/>
</dbReference>
<evidence type="ECO:0000313" key="3">
    <source>
        <dbReference type="Proteomes" id="UP001175353"/>
    </source>
</evidence>
<dbReference type="AlphaFoldDB" id="A0AAN6QR68"/>
<gene>
    <name evidence="2" type="ORF">LTR91_012168</name>
</gene>